<dbReference type="AlphaFoldDB" id="A0A2S4HIA5"/>
<dbReference type="InterPro" id="IPR039910">
    <property type="entry name" value="D15-like"/>
</dbReference>
<dbReference type="Pfam" id="PF07244">
    <property type="entry name" value="POTRA"/>
    <property type="match status" value="1"/>
</dbReference>
<keyword evidence="5" id="KW-0812">Transmembrane</keyword>
<dbReference type="Pfam" id="PF01103">
    <property type="entry name" value="Omp85"/>
    <property type="match status" value="1"/>
</dbReference>
<dbReference type="GO" id="GO:0097347">
    <property type="term" value="C:TAM protein secretion complex"/>
    <property type="evidence" value="ECO:0007669"/>
    <property type="project" value="TreeGrafter"/>
</dbReference>
<evidence type="ECO:0000259" key="13">
    <source>
        <dbReference type="Pfam" id="PF07244"/>
    </source>
</evidence>
<comment type="subunit">
    <text evidence="10">Interacts with TamB to form the translocation and assembly module (TAM).</text>
</comment>
<dbReference type="InterPro" id="IPR035243">
    <property type="entry name" value="TamA_POTRA_Dom_1"/>
</dbReference>
<keyword evidence="7" id="KW-0472">Membrane</keyword>
<dbReference type="Gene3D" id="2.40.160.50">
    <property type="entry name" value="membrane protein fhac: a member of the omp85/tpsb transporter family"/>
    <property type="match status" value="1"/>
</dbReference>
<evidence type="ECO:0000259" key="14">
    <source>
        <dbReference type="Pfam" id="PF17243"/>
    </source>
</evidence>
<evidence type="ECO:0000313" key="16">
    <source>
        <dbReference type="Proteomes" id="UP000237222"/>
    </source>
</evidence>
<dbReference type="InterPro" id="IPR010827">
    <property type="entry name" value="BamA/TamA_POTRA"/>
</dbReference>
<organism evidence="15 16">
    <name type="scientific">Zhongshania marina</name>
    <dbReference type="NCBI Taxonomy" id="2304603"/>
    <lineage>
        <taxon>Bacteria</taxon>
        <taxon>Pseudomonadati</taxon>
        <taxon>Pseudomonadota</taxon>
        <taxon>Gammaproteobacteria</taxon>
        <taxon>Cellvibrionales</taxon>
        <taxon>Spongiibacteraceae</taxon>
        <taxon>Zhongshania</taxon>
    </lineage>
</organism>
<protein>
    <recommendedName>
        <fullName evidence="3">Translocation and assembly module subunit TamA</fullName>
    </recommendedName>
    <alternativeName>
        <fullName evidence="9">Autotransporter assembly factor TamA</fullName>
    </alternativeName>
</protein>
<proteinExistence type="inferred from homology"/>
<name>A0A2S4HIA5_9GAMM</name>
<sequence>MLLTKYSNSSAIIDAGRNALRLIILSLKWLAKLCQGIICPSSTHHRHAHSGFMLKRAIPLIVVLLYCAYAQTADNEFATLSIKGANSKLEENIRAHLALNDLDCDLSEAKLRRRLRGSDEKISIALRALGYYQGKWTLTTNIGPRQSKGEKGSLLDTANPLKLLKKDSQDSCWQLDLDLTAGPVTRIAKLDVRIEGEGEHDEVFTKYLSALPIEVGDKLRHSDYEDIKKQISQRARNAGYFEGKFTQHSLEINTDSNTAAILISYESGPRYRFGAIEFGPSLLNDALLKRYLPFTSGVPFEADQLITLQNNLVSSNYFASVNVDQDNPDGDSKTVATRISTAPKKQYETTAGIGASTDTGPRVSYGLHNRRVNDDGDTYQLSSQYSPVLSNLGLQYSQPGDKPLSDKTVWSTGVQKKDTDTSESTSYRAEVALISLRSGGWVQTLSLKFLHENFDIADVDNTSTLLMPGIAFARSKANDRRYPTQGWRITTAARGALDGVVSDVSLAQLELDGKMIFPLLGGRLISRGGIGFTALDDFSELPASLRFFAGGDNSVRGFAYESLGPENSDGDVVGGKHRLTGSVEYDHRVWGDFALATFYDAGNAFDTSDFTFYSSAGFGLRWFSPIGPIRVDFGFPLKDGGFRFHLSMGPDL</sequence>
<dbReference type="GO" id="GO:0009279">
    <property type="term" value="C:cell outer membrane"/>
    <property type="evidence" value="ECO:0007669"/>
    <property type="project" value="UniProtKB-SubCell"/>
</dbReference>
<comment type="similarity">
    <text evidence="2">Belongs to the TamA family.</text>
</comment>
<evidence type="ECO:0000256" key="5">
    <source>
        <dbReference type="ARBA" id="ARBA00022692"/>
    </source>
</evidence>
<reference evidence="15" key="1">
    <citation type="submission" date="2018-01" db="EMBL/GenBank/DDBJ databases">
        <authorList>
            <person name="Yu X.-D."/>
        </authorList>
    </citation>
    <scope>NUCLEOTIDE SEQUENCE</scope>
    <source>
        <strain evidence="15">ZX-21</strain>
    </source>
</reference>
<gene>
    <name evidence="15" type="ORF">C0068_05455</name>
</gene>
<evidence type="ECO:0000256" key="11">
    <source>
        <dbReference type="SAM" id="MobiDB-lite"/>
    </source>
</evidence>
<dbReference type="InterPro" id="IPR000184">
    <property type="entry name" value="Bac_surfAg_D15"/>
</dbReference>
<accession>A0A2S4HIA5</accession>
<feature type="domain" description="TamA POTRA" evidence="14">
    <location>
        <begin position="80"/>
        <end position="140"/>
    </location>
</feature>
<keyword evidence="4" id="KW-1134">Transmembrane beta strand</keyword>
<keyword evidence="8" id="KW-0998">Cell outer membrane</keyword>
<evidence type="ECO:0000256" key="4">
    <source>
        <dbReference type="ARBA" id="ARBA00022452"/>
    </source>
</evidence>
<evidence type="ECO:0000256" key="1">
    <source>
        <dbReference type="ARBA" id="ARBA00004442"/>
    </source>
</evidence>
<evidence type="ECO:0000256" key="3">
    <source>
        <dbReference type="ARBA" id="ARBA00015419"/>
    </source>
</evidence>
<dbReference type="GO" id="GO:0009306">
    <property type="term" value="P:protein secretion"/>
    <property type="evidence" value="ECO:0007669"/>
    <property type="project" value="TreeGrafter"/>
</dbReference>
<feature type="domain" description="Bacterial surface antigen (D15)" evidence="12">
    <location>
        <begin position="360"/>
        <end position="649"/>
    </location>
</feature>
<evidence type="ECO:0000256" key="6">
    <source>
        <dbReference type="ARBA" id="ARBA00022729"/>
    </source>
</evidence>
<dbReference type="PANTHER" id="PTHR12815:SF47">
    <property type="entry name" value="TRANSLOCATION AND ASSEMBLY MODULE SUBUNIT TAMA"/>
    <property type="match status" value="1"/>
</dbReference>
<evidence type="ECO:0000256" key="9">
    <source>
        <dbReference type="ARBA" id="ARBA00033063"/>
    </source>
</evidence>
<evidence type="ECO:0000313" key="15">
    <source>
        <dbReference type="EMBL" id="POP53718.1"/>
    </source>
</evidence>
<feature type="region of interest" description="Disordered" evidence="11">
    <location>
        <begin position="403"/>
        <end position="422"/>
    </location>
</feature>
<evidence type="ECO:0000256" key="2">
    <source>
        <dbReference type="ARBA" id="ARBA00010248"/>
    </source>
</evidence>
<evidence type="ECO:0000256" key="10">
    <source>
        <dbReference type="ARBA" id="ARBA00093548"/>
    </source>
</evidence>
<evidence type="ECO:0000259" key="12">
    <source>
        <dbReference type="Pfam" id="PF01103"/>
    </source>
</evidence>
<dbReference type="PANTHER" id="PTHR12815">
    <property type="entry name" value="SORTING AND ASSEMBLY MACHINERY SAMM50 PROTEIN FAMILY MEMBER"/>
    <property type="match status" value="1"/>
</dbReference>
<comment type="subcellular location">
    <subcellularLocation>
        <location evidence="1">Cell outer membrane</location>
    </subcellularLocation>
</comment>
<dbReference type="EMBL" id="PQGG01000012">
    <property type="protein sequence ID" value="POP53718.1"/>
    <property type="molecule type" value="Genomic_DNA"/>
</dbReference>
<feature type="domain" description="POTRA" evidence="13">
    <location>
        <begin position="191"/>
        <end position="264"/>
    </location>
</feature>
<dbReference type="Pfam" id="PF17243">
    <property type="entry name" value="POTRA_TamA_1"/>
    <property type="match status" value="1"/>
</dbReference>
<keyword evidence="6" id="KW-0732">Signal</keyword>
<dbReference type="Gene3D" id="3.10.20.310">
    <property type="entry name" value="membrane protein fhac"/>
    <property type="match status" value="3"/>
</dbReference>
<evidence type="ECO:0000256" key="8">
    <source>
        <dbReference type="ARBA" id="ARBA00023237"/>
    </source>
</evidence>
<evidence type="ECO:0000256" key="7">
    <source>
        <dbReference type="ARBA" id="ARBA00023136"/>
    </source>
</evidence>
<comment type="caution">
    <text evidence="15">The sequence shown here is derived from an EMBL/GenBank/DDBJ whole genome shotgun (WGS) entry which is preliminary data.</text>
</comment>
<dbReference type="Proteomes" id="UP000237222">
    <property type="component" value="Unassembled WGS sequence"/>
</dbReference>